<keyword evidence="2" id="KW-0004">4Fe-4S</keyword>
<keyword evidence="6" id="KW-0411">Iron-sulfur</keyword>
<evidence type="ECO:0000256" key="8">
    <source>
        <dbReference type="SAM" id="Phobius"/>
    </source>
</evidence>
<dbReference type="Pfam" id="PF12801">
    <property type="entry name" value="Fer4_5"/>
    <property type="match status" value="1"/>
</dbReference>
<keyword evidence="5" id="KW-0408">Iron</keyword>
<dbReference type="InterPro" id="IPR017896">
    <property type="entry name" value="4Fe4S_Fe-S-bd"/>
</dbReference>
<evidence type="ECO:0000259" key="9">
    <source>
        <dbReference type="PROSITE" id="PS51379"/>
    </source>
</evidence>
<evidence type="ECO:0000256" key="2">
    <source>
        <dbReference type="ARBA" id="ARBA00022485"/>
    </source>
</evidence>
<dbReference type="PANTHER" id="PTHR30176">
    <property type="entry name" value="FERREDOXIN-TYPE PROTEIN NAPH"/>
    <property type="match status" value="1"/>
</dbReference>
<dbReference type="InterPro" id="IPR051684">
    <property type="entry name" value="Electron_Trans/Redox"/>
</dbReference>
<dbReference type="InterPro" id="IPR014116">
    <property type="entry name" value="Cyt_c_oxidase_cbb3_FixG"/>
</dbReference>
<feature type="transmembrane region" description="Helical" evidence="8">
    <location>
        <begin position="70"/>
        <end position="87"/>
    </location>
</feature>
<evidence type="ECO:0000313" key="11">
    <source>
        <dbReference type="Proteomes" id="UP001501757"/>
    </source>
</evidence>
<evidence type="ECO:0000256" key="4">
    <source>
        <dbReference type="ARBA" id="ARBA00022982"/>
    </source>
</evidence>
<dbReference type="InterPro" id="IPR013783">
    <property type="entry name" value="Ig-like_fold"/>
</dbReference>
<evidence type="ECO:0000256" key="1">
    <source>
        <dbReference type="ARBA" id="ARBA00022448"/>
    </source>
</evidence>
<organism evidence="10 11">
    <name type="scientific">Bowmanella denitrificans</name>
    <dbReference type="NCBI Taxonomy" id="366582"/>
    <lineage>
        <taxon>Bacteria</taxon>
        <taxon>Pseudomonadati</taxon>
        <taxon>Pseudomonadota</taxon>
        <taxon>Gammaproteobacteria</taxon>
        <taxon>Alteromonadales</taxon>
        <taxon>Alteromonadaceae</taxon>
        <taxon>Bowmanella</taxon>
    </lineage>
</organism>
<gene>
    <name evidence="10" type="primary">ccoG_2</name>
    <name evidence="10" type="ORF">GCM10009092_39620</name>
</gene>
<keyword evidence="1" id="KW-0813">Transport</keyword>
<dbReference type="InterPro" id="IPR032879">
    <property type="entry name" value="FixG_C"/>
</dbReference>
<dbReference type="PROSITE" id="PS00198">
    <property type="entry name" value="4FE4S_FER_1"/>
    <property type="match status" value="1"/>
</dbReference>
<dbReference type="InterPro" id="IPR017900">
    <property type="entry name" value="4Fe4S_Fe_S_CS"/>
</dbReference>
<evidence type="ECO:0000256" key="6">
    <source>
        <dbReference type="ARBA" id="ARBA00023014"/>
    </source>
</evidence>
<dbReference type="EMBL" id="BAAAEI010000024">
    <property type="protein sequence ID" value="GAA0371351.1"/>
    <property type="molecule type" value="Genomic_DNA"/>
</dbReference>
<evidence type="ECO:0000256" key="5">
    <source>
        <dbReference type="ARBA" id="ARBA00023004"/>
    </source>
</evidence>
<dbReference type="PANTHER" id="PTHR30176:SF3">
    <property type="entry name" value="FERREDOXIN-TYPE PROTEIN NAPH"/>
    <property type="match status" value="1"/>
</dbReference>
<feature type="transmembrane region" description="Helical" evidence="8">
    <location>
        <begin position="116"/>
        <end position="136"/>
    </location>
</feature>
<feature type="transmembrane region" description="Helical" evidence="8">
    <location>
        <begin position="366"/>
        <end position="385"/>
    </location>
</feature>
<sequence length="497" mass="57505">MQLHIEREQQKKIPNARQRPGTMSERIPVKDVSPVQIHKPDSREHDNNYSPRSHIYVRAVKGPLETFRRYFGFFFLALFALLPWLRYNGHQAILLDIGEQRFNIFGLTLWPQDLTILAWIFIIGAFALFFVTTFAGRVWCGFLCPQTTWTYMYVWFEEKIEGSRHQRMKLDERSMDFDKFWRKSLKHLCWWLVAILTSLTFVGYFTPVDTLFVEFFTLQTGFWVSLWVWFFAVCTYGNAGWMREIMCTHICPYARFQSVMFDKDTFTVTYDTNRGEKRGPRGRKVSREALAADGVGDCIDCSLCVQVCPTGIDIRNGLQYECINCGACVDACNGVMDKMGYPKGLISYTTETKVKGGHTHIVRPKLVGYAVVLLVMVGFLALDLFTRIPLDVDIIRDRNQLYRETNDGLVENVYTLKILNKSQQDGRYFITVEGLDGHRLTGNREFTVHSGEVYVEPISVAIDPYQLESSIVEIRIKVQSLDDEDLNVVAPTKFLYR</sequence>
<keyword evidence="4" id="KW-0249">Electron transport</keyword>
<dbReference type="Pfam" id="PF11614">
    <property type="entry name" value="FixG_C"/>
    <property type="match status" value="1"/>
</dbReference>
<accession>A0ABP3HIY4</accession>
<reference evidence="11" key="1">
    <citation type="journal article" date="2019" name="Int. J. Syst. Evol. Microbiol.">
        <title>The Global Catalogue of Microorganisms (GCM) 10K type strain sequencing project: providing services to taxonomists for standard genome sequencing and annotation.</title>
        <authorList>
            <consortium name="The Broad Institute Genomics Platform"/>
            <consortium name="The Broad Institute Genome Sequencing Center for Infectious Disease"/>
            <person name="Wu L."/>
            <person name="Ma J."/>
        </authorList>
    </citation>
    <scope>NUCLEOTIDE SEQUENCE [LARGE SCALE GENOMIC DNA]</scope>
    <source>
        <strain evidence="11">JCM 13378</strain>
    </source>
</reference>
<dbReference type="NCBIfam" id="TIGR02745">
    <property type="entry name" value="ccoG_rdxA_fixG"/>
    <property type="match status" value="1"/>
</dbReference>
<dbReference type="PROSITE" id="PS51379">
    <property type="entry name" value="4FE4S_FER_2"/>
    <property type="match status" value="1"/>
</dbReference>
<proteinExistence type="predicted"/>
<evidence type="ECO:0000256" key="7">
    <source>
        <dbReference type="SAM" id="MobiDB-lite"/>
    </source>
</evidence>
<protein>
    <submittedName>
        <fullName evidence="10">Cytochrome c oxidase accessory protein CcoG</fullName>
    </submittedName>
</protein>
<evidence type="ECO:0000256" key="3">
    <source>
        <dbReference type="ARBA" id="ARBA00022723"/>
    </source>
</evidence>
<evidence type="ECO:0000313" key="10">
    <source>
        <dbReference type="EMBL" id="GAA0371351.1"/>
    </source>
</evidence>
<keyword evidence="8" id="KW-0812">Transmembrane</keyword>
<dbReference type="SUPFAM" id="SSF54862">
    <property type="entry name" value="4Fe-4S ferredoxins"/>
    <property type="match status" value="1"/>
</dbReference>
<feature type="transmembrane region" description="Helical" evidence="8">
    <location>
        <begin position="188"/>
        <end position="205"/>
    </location>
</feature>
<keyword evidence="8" id="KW-0472">Membrane</keyword>
<keyword evidence="11" id="KW-1185">Reference proteome</keyword>
<dbReference type="Pfam" id="PF13746">
    <property type="entry name" value="Fer4_18"/>
    <property type="match status" value="1"/>
</dbReference>
<feature type="domain" description="4Fe-4S ferredoxin-type" evidence="9">
    <location>
        <begin position="288"/>
        <end position="317"/>
    </location>
</feature>
<feature type="transmembrane region" description="Helical" evidence="8">
    <location>
        <begin position="211"/>
        <end position="236"/>
    </location>
</feature>
<feature type="region of interest" description="Disordered" evidence="7">
    <location>
        <begin position="1"/>
        <end position="25"/>
    </location>
</feature>
<keyword evidence="3" id="KW-0479">Metal-binding</keyword>
<keyword evidence="8" id="KW-1133">Transmembrane helix</keyword>
<feature type="compositionally biased region" description="Basic and acidic residues" evidence="7">
    <location>
        <begin position="1"/>
        <end position="11"/>
    </location>
</feature>
<dbReference type="InterPro" id="IPR009051">
    <property type="entry name" value="Helical_ferredxn"/>
</dbReference>
<dbReference type="Proteomes" id="UP001501757">
    <property type="component" value="Unassembled WGS sequence"/>
</dbReference>
<dbReference type="Gene3D" id="1.10.1060.10">
    <property type="entry name" value="Alpha-helical ferredoxin"/>
    <property type="match status" value="1"/>
</dbReference>
<dbReference type="Gene3D" id="2.60.40.10">
    <property type="entry name" value="Immunoglobulins"/>
    <property type="match status" value="1"/>
</dbReference>
<comment type="caution">
    <text evidence="10">The sequence shown here is derived from an EMBL/GenBank/DDBJ whole genome shotgun (WGS) entry which is preliminary data.</text>
</comment>
<name>A0ABP3HIY4_9ALTE</name>